<dbReference type="PROSITE" id="PS50012">
    <property type="entry name" value="RCC1_3"/>
    <property type="match status" value="3"/>
</dbReference>
<dbReference type="PANTHER" id="PTHR15723">
    <property type="entry name" value="CARBOHYDRATE SULFOTRANSFERASE 15"/>
    <property type="match status" value="1"/>
</dbReference>
<feature type="domain" description="Sulfotransferase" evidence="4">
    <location>
        <begin position="630"/>
        <end position="859"/>
    </location>
</feature>
<organism evidence="5">
    <name type="scientific">Tetraselmis sp. GSL018</name>
    <dbReference type="NCBI Taxonomy" id="582737"/>
    <lineage>
        <taxon>Eukaryota</taxon>
        <taxon>Viridiplantae</taxon>
        <taxon>Chlorophyta</taxon>
        <taxon>core chlorophytes</taxon>
        <taxon>Chlorodendrophyceae</taxon>
        <taxon>Chlorodendrales</taxon>
        <taxon>Chlorodendraceae</taxon>
        <taxon>Tetraselmis</taxon>
    </lineage>
</organism>
<dbReference type="PRINTS" id="PR00633">
    <property type="entry name" value="RCCNDNSATION"/>
</dbReference>
<feature type="compositionally biased region" description="Low complexity" evidence="2">
    <location>
        <begin position="538"/>
        <end position="559"/>
    </location>
</feature>
<dbReference type="EMBL" id="GBEZ01026655">
    <property type="protein sequence ID" value="JAC60573.1"/>
    <property type="molecule type" value="Transcribed_RNA"/>
</dbReference>
<dbReference type="Pfam" id="PF13540">
    <property type="entry name" value="RCC1_2"/>
    <property type="match status" value="1"/>
</dbReference>
<evidence type="ECO:0000256" key="2">
    <source>
        <dbReference type="SAM" id="MobiDB-lite"/>
    </source>
</evidence>
<dbReference type="PANTHER" id="PTHR15723:SF0">
    <property type="entry name" value="CARBOHYDRATE SULFOTRANSFERASE 15"/>
    <property type="match status" value="1"/>
</dbReference>
<dbReference type="Gene3D" id="3.40.50.300">
    <property type="entry name" value="P-loop containing nucleotide triphosphate hydrolases"/>
    <property type="match status" value="1"/>
</dbReference>
<feature type="repeat" description="RCC1" evidence="1">
    <location>
        <begin position="436"/>
        <end position="491"/>
    </location>
</feature>
<evidence type="ECO:0000256" key="1">
    <source>
        <dbReference type="PROSITE-ProRule" id="PRU00235"/>
    </source>
</evidence>
<sequence>MGLSLLWLLLTIQHIQVHCAFSSHSQLLARLYRVKHKLQEVDVVDSVAAERQGTQPDERDPELEILASRKESTEAPEAQAASEGVVVSKRDPDGAPAAGHGHGRLFTWGLSGPRSGRSGDATVPGQALQGQGVLSVSAHTLALLVTGEVLSMGRNDSEGGGGFGSQPILDSGQLGRKGGEAYAPVPALSGMEIVQVAAGRYHSVALRADGVVFTWGLNDVGQLGRPGTTSKSGVWDGCLSGHNCRSGWPMPVQGPLTDVPVAAVSAGRYWTLAVARDGRLFTWGMDGCATGSLPSTPDLHEPRLVGGALEGTRIVGADSGYTLWLALSDGGDVYSCSTQDDGYAGTLPQKRFANQAGELGRTTKSNSDDGTVPGKVELPAGEKAVSVAAGRQHGLVAGRQGNPRLPGALPGFPDADGLPAKLVAAGEYFSLVATESSVYGFGINGYHMGGIGPSTEEIRRPTRVSGPLGNGEYEILDLQAGYQHSMAIVRPREAASAPALPVAQPGPQHRPEPPRSFAWGRRRSGPAQHRRRYSDLLPRAAAPGTAAPASTESATPVTTDPSSYLSGQAKPPTKSVAEQWSAWRWTQRHSAIAGTAPDVFSGLPKEFDPAYRNPCWREGGSLRCIPYFHILGVSKCGTTDLYHRVAKHPELVESANKGPHFWDECQWPPSGACTVPPSGDWQGYIALFDRAASQISLHRDLVTGEASSNTFTASGVYLRGHDPKRNNPEGVTIAELLREAQPYLRLIVIFRNPVDRYFSAFHYYRDRRAAPPSAADFHQRAVSDIAEWESCAEKHGAQACITRFHPQQLIKGMYVEFLDDWVKHFPREQLLFLRNEDYAAATKEHLTAVFSFLGLREPAESEWASINSLPKRNQQEKDGMLPETRAMLEKFYKPFNNRLADALNDNRFTWKE</sequence>
<feature type="region of interest" description="Disordered" evidence="2">
    <location>
        <begin position="497"/>
        <end position="571"/>
    </location>
</feature>
<accession>A0A061QLG8</accession>
<dbReference type="GO" id="GO:0050659">
    <property type="term" value="F:N-acetylgalactosamine 4-sulfate 6-O-sulfotransferase activity"/>
    <property type="evidence" value="ECO:0007669"/>
    <property type="project" value="TreeGrafter"/>
</dbReference>
<feature type="signal peptide" evidence="3">
    <location>
        <begin position="1"/>
        <end position="19"/>
    </location>
</feature>
<dbReference type="InterPro" id="IPR027417">
    <property type="entry name" value="P-loop_NTPase"/>
</dbReference>
<dbReference type="InterPro" id="IPR000408">
    <property type="entry name" value="Reg_chr_condens"/>
</dbReference>
<feature type="chain" id="PRO_5001605337" evidence="3">
    <location>
        <begin position="20"/>
        <end position="912"/>
    </location>
</feature>
<dbReference type="Gene3D" id="2.130.10.30">
    <property type="entry name" value="Regulator of chromosome condensation 1/beta-lactamase-inhibitor protein II"/>
    <property type="match status" value="2"/>
</dbReference>
<dbReference type="InterPro" id="IPR000863">
    <property type="entry name" value="Sulfotransferase_dom"/>
</dbReference>
<dbReference type="GO" id="GO:0019319">
    <property type="term" value="P:hexose biosynthetic process"/>
    <property type="evidence" value="ECO:0007669"/>
    <property type="project" value="TreeGrafter"/>
</dbReference>
<evidence type="ECO:0000259" key="4">
    <source>
        <dbReference type="Pfam" id="PF00685"/>
    </source>
</evidence>
<dbReference type="SUPFAM" id="SSF52540">
    <property type="entry name" value="P-loop containing nucleoside triphosphate hydrolases"/>
    <property type="match status" value="1"/>
</dbReference>
<evidence type="ECO:0000256" key="3">
    <source>
        <dbReference type="SAM" id="SignalP"/>
    </source>
</evidence>
<feature type="repeat" description="RCC1" evidence="1">
    <location>
        <begin position="147"/>
        <end position="209"/>
    </location>
</feature>
<feature type="compositionally biased region" description="Basic residues" evidence="2">
    <location>
        <begin position="520"/>
        <end position="532"/>
    </location>
</feature>
<name>A0A061QLG8_9CHLO</name>
<protein>
    <submittedName>
        <fullName evidence="5">N-acetylgalactosamine 4-sulfate 6-O-sulfotransferase</fullName>
    </submittedName>
</protein>
<dbReference type="PROSITE" id="PS00626">
    <property type="entry name" value="RCC1_2"/>
    <property type="match status" value="1"/>
</dbReference>
<proteinExistence type="predicted"/>
<dbReference type="Pfam" id="PF00685">
    <property type="entry name" value="Sulfotransfer_1"/>
    <property type="match status" value="1"/>
</dbReference>
<feature type="region of interest" description="Disordered" evidence="2">
    <location>
        <begin position="69"/>
        <end position="104"/>
    </location>
</feature>
<gene>
    <name evidence="5" type="primary">CHST15</name>
    <name evidence="5" type="ORF">TSPGSL018_28652</name>
</gene>
<reference evidence="5" key="1">
    <citation type="submission" date="2014-05" db="EMBL/GenBank/DDBJ databases">
        <title>The transcriptome of the halophilic microalga Tetraselmis sp. GSL018 isolated from the Great Salt Lake, Utah.</title>
        <authorList>
            <person name="Jinkerson R.E."/>
            <person name="D'Adamo S."/>
            <person name="Posewitz M.C."/>
        </authorList>
    </citation>
    <scope>NUCLEOTIDE SEQUENCE</scope>
    <source>
        <strain evidence="5">GSL018</strain>
    </source>
</reference>
<dbReference type="InterPro" id="IPR009091">
    <property type="entry name" value="RCC1/BLIP-II"/>
</dbReference>
<dbReference type="SUPFAM" id="SSF50985">
    <property type="entry name" value="RCC1/BLIP-II"/>
    <property type="match status" value="1"/>
</dbReference>
<evidence type="ECO:0000313" key="5">
    <source>
        <dbReference type="EMBL" id="JAC60573.1"/>
    </source>
</evidence>
<feature type="repeat" description="RCC1" evidence="1">
    <location>
        <begin position="210"/>
        <end position="277"/>
    </location>
</feature>
<keyword evidence="5" id="KW-0808">Transferase</keyword>
<keyword evidence="3" id="KW-0732">Signal</keyword>
<dbReference type="InterPro" id="IPR052654">
    <property type="entry name" value="CS_Sulfotransferase"/>
</dbReference>
<dbReference type="AlphaFoldDB" id="A0A061QLG8"/>